<sequence length="166" mass="18829">MGQLILGYTVQHPVSGDVSSDWKGNSFWKRSGFFKFIMGLLGWYPYENIHWDTNIRILRHSDVRNWHQSNTLMLNLIQQNISEKLAVRTSLRQPMSMAMGCTIYNGRVDIPPDLTDEDKALMVQYLDASLNSQILLASLHGIYTGILAVTLWNICEPGASLLSKLT</sequence>
<gene>
    <name evidence="1" type="ORF">EV420DRAFT_1753717</name>
</gene>
<dbReference type="Proteomes" id="UP001175211">
    <property type="component" value="Unassembled WGS sequence"/>
</dbReference>
<dbReference type="EMBL" id="JAUEPS010000124">
    <property type="protein sequence ID" value="KAK0436637.1"/>
    <property type="molecule type" value="Genomic_DNA"/>
</dbReference>
<organism evidence="1 2">
    <name type="scientific">Armillaria tabescens</name>
    <name type="common">Ringless honey mushroom</name>
    <name type="synonym">Agaricus tabescens</name>
    <dbReference type="NCBI Taxonomy" id="1929756"/>
    <lineage>
        <taxon>Eukaryota</taxon>
        <taxon>Fungi</taxon>
        <taxon>Dikarya</taxon>
        <taxon>Basidiomycota</taxon>
        <taxon>Agaricomycotina</taxon>
        <taxon>Agaricomycetes</taxon>
        <taxon>Agaricomycetidae</taxon>
        <taxon>Agaricales</taxon>
        <taxon>Marasmiineae</taxon>
        <taxon>Physalacriaceae</taxon>
        <taxon>Desarmillaria</taxon>
    </lineage>
</organism>
<evidence type="ECO:0000313" key="2">
    <source>
        <dbReference type="Proteomes" id="UP001175211"/>
    </source>
</evidence>
<evidence type="ECO:0000313" key="1">
    <source>
        <dbReference type="EMBL" id="KAK0436637.1"/>
    </source>
</evidence>
<reference evidence="1" key="1">
    <citation type="submission" date="2023-06" db="EMBL/GenBank/DDBJ databases">
        <authorList>
            <consortium name="Lawrence Berkeley National Laboratory"/>
            <person name="Ahrendt S."/>
            <person name="Sahu N."/>
            <person name="Indic B."/>
            <person name="Wong-Bajracharya J."/>
            <person name="Merenyi Z."/>
            <person name="Ke H.-M."/>
            <person name="Monk M."/>
            <person name="Kocsube S."/>
            <person name="Drula E."/>
            <person name="Lipzen A."/>
            <person name="Balint B."/>
            <person name="Henrissat B."/>
            <person name="Andreopoulos B."/>
            <person name="Martin F.M."/>
            <person name="Harder C.B."/>
            <person name="Rigling D."/>
            <person name="Ford K.L."/>
            <person name="Foster G.D."/>
            <person name="Pangilinan J."/>
            <person name="Papanicolaou A."/>
            <person name="Barry K."/>
            <person name="LaButti K."/>
            <person name="Viragh M."/>
            <person name="Koriabine M."/>
            <person name="Yan M."/>
            <person name="Riley R."/>
            <person name="Champramary S."/>
            <person name="Plett K.L."/>
            <person name="Tsai I.J."/>
            <person name="Slot J."/>
            <person name="Sipos G."/>
            <person name="Plett J."/>
            <person name="Nagy L.G."/>
            <person name="Grigoriev I.V."/>
        </authorList>
    </citation>
    <scope>NUCLEOTIDE SEQUENCE</scope>
    <source>
        <strain evidence="1">CCBAS 213</strain>
    </source>
</reference>
<dbReference type="AlphaFoldDB" id="A0AA39MJI0"/>
<dbReference type="GeneID" id="85364014"/>
<keyword evidence="2" id="KW-1185">Reference proteome</keyword>
<accession>A0AA39MJI0</accession>
<protein>
    <submittedName>
        <fullName evidence="1">Uncharacterized protein</fullName>
    </submittedName>
</protein>
<name>A0AA39MJI0_ARMTA</name>
<proteinExistence type="predicted"/>
<comment type="caution">
    <text evidence="1">The sequence shown here is derived from an EMBL/GenBank/DDBJ whole genome shotgun (WGS) entry which is preliminary data.</text>
</comment>
<dbReference type="RefSeq" id="XP_060322315.1">
    <property type="nucleotide sequence ID" value="XM_060480466.1"/>
</dbReference>